<evidence type="ECO:0000313" key="5">
    <source>
        <dbReference type="Proteomes" id="UP000267535"/>
    </source>
</evidence>
<dbReference type="InterPro" id="IPR000182">
    <property type="entry name" value="GNAT_dom"/>
</dbReference>
<comment type="caution">
    <text evidence="4">The sequence shown here is derived from an EMBL/GenBank/DDBJ whole genome shotgun (WGS) entry which is preliminary data.</text>
</comment>
<dbReference type="Proteomes" id="UP000267535">
    <property type="component" value="Unassembled WGS sequence"/>
</dbReference>
<dbReference type="OrthoDB" id="6456007at2"/>
<reference evidence="4 5" key="1">
    <citation type="submission" date="2018-11" db="EMBL/GenBank/DDBJ databases">
        <title>The draft genome sequence of Amphritea balenae JAMM 1525T.</title>
        <authorList>
            <person name="Fang Z."/>
            <person name="Zhang Y."/>
            <person name="Han X."/>
        </authorList>
    </citation>
    <scope>NUCLEOTIDE SEQUENCE [LARGE SCALE GENOMIC DNA]</scope>
    <source>
        <strain evidence="4 5">JAMM 1525</strain>
    </source>
</reference>
<dbReference type="PANTHER" id="PTHR43877">
    <property type="entry name" value="AMINOALKYLPHOSPHONATE N-ACETYLTRANSFERASE-RELATED-RELATED"/>
    <property type="match status" value="1"/>
</dbReference>
<dbReference type="GO" id="GO:0016747">
    <property type="term" value="F:acyltransferase activity, transferring groups other than amino-acyl groups"/>
    <property type="evidence" value="ECO:0007669"/>
    <property type="project" value="InterPro"/>
</dbReference>
<organism evidence="4 5">
    <name type="scientific">Amphritea balenae</name>
    <dbReference type="NCBI Taxonomy" id="452629"/>
    <lineage>
        <taxon>Bacteria</taxon>
        <taxon>Pseudomonadati</taxon>
        <taxon>Pseudomonadota</taxon>
        <taxon>Gammaproteobacteria</taxon>
        <taxon>Oceanospirillales</taxon>
        <taxon>Oceanospirillaceae</taxon>
        <taxon>Amphritea</taxon>
    </lineage>
</organism>
<evidence type="ECO:0000256" key="2">
    <source>
        <dbReference type="ARBA" id="ARBA00023315"/>
    </source>
</evidence>
<dbReference type="PROSITE" id="PS51186">
    <property type="entry name" value="GNAT"/>
    <property type="match status" value="1"/>
</dbReference>
<name>A0A3P1T050_9GAMM</name>
<dbReference type="EMBL" id="RQXV01000001">
    <property type="protein sequence ID" value="RRD01763.1"/>
    <property type="molecule type" value="Genomic_DNA"/>
</dbReference>
<dbReference type="SUPFAM" id="SSF55729">
    <property type="entry name" value="Acyl-CoA N-acyltransferases (Nat)"/>
    <property type="match status" value="1"/>
</dbReference>
<evidence type="ECO:0000259" key="3">
    <source>
        <dbReference type="PROSITE" id="PS51186"/>
    </source>
</evidence>
<accession>A0A3P1T050</accession>
<keyword evidence="1 4" id="KW-0808">Transferase</keyword>
<dbReference type="Gene3D" id="3.40.630.30">
    <property type="match status" value="1"/>
</dbReference>
<dbReference type="InterPro" id="IPR050832">
    <property type="entry name" value="Bact_Acetyltransf"/>
</dbReference>
<evidence type="ECO:0000313" key="4">
    <source>
        <dbReference type="EMBL" id="RRD01763.1"/>
    </source>
</evidence>
<sequence length="150" mass="17370">MRLKQCEYMNIRVARTEDSQHISALMHQLGYQISTPKVAEMINNHQQHNDDIYVGIQRNKICAVIVLIYFTYFPDAQKLCRITALVVDEKFRGKGLGTALLNRARDSAIQQGCSSLELTTNMRRHNTHAYYEHLGFEKTSYKFVMSIPEE</sequence>
<feature type="domain" description="N-acetyltransferase" evidence="3">
    <location>
        <begin position="9"/>
        <end position="150"/>
    </location>
</feature>
<dbReference type="AlphaFoldDB" id="A0A3P1T050"/>
<dbReference type="Pfam" id="PF00583">
    <property type="entry name" value="Acetyltransf_1"/>
    <property type="match status" value="1"/>
</dbReference>
<dbReference type="InterPro" id="IPR016181">
    <property type="entry name" value="Acyl_CoA_acyltransferase"/>
</dbReference>
<gene>
    <name evidence="4" type="ORF">EHS89_04245</name>
</gene>
<evidence type="ECO:0000256" key="1">
    <source>
        <dbReference type="ARBA" id="ARBA00022679"/>
    </source>
</evidence>
<proteinExistence type="predicted"/>
<keyword evidence="2" id="KW-0012">Acyltransferase</keyword>
<keyword evidence="5" id="KW-1185">Reference proteome</keyword>
<protein>
    <submittedName>
        <fullName evidence="4">GNAT family N-acetyltransferase</fullName>
    </submittedName>
</protein>
<dbReference type="CDD" id="cd04301">
    <property type="entry name" value="NAT_SF"/>
    <property type="match status" value="1"/>
</dbReference>